<dbReference type="EMBL" id="FNAF01000001">
    <property type="protein sequence ID" value="SDD13320.1"/>
    <property type="molecule type" value="Genomic_DNA"/>
</dbReference>
<evidence type="ECO:0000256" key="1">
    <source>
        <dbReference type="ARBA" id="ARBA00093462"/>
    </source>
</evidence>
<gene>
    <name evidence="4" type="ORF">SAMN04489866_101265</name>
</gene>
<dbReference type="InterPro" id="IPR006343">
    <property type="entry name" value="DnaB/C_C"/>
</dbReference>
<dbReference type="Gene3D" id="1.10.10.630">
    <property type="entry name" value="DnaD domain-like"/>
    <property type="match status" value="1"/>
</dbReference>
<keyword evidence="5" id="KW-1185">Reference proteome</keyword>
<dbReference type="NCBIfam" id="TIGR01446">
    <property type="entry name" value="DnaD_dom"/>
    <property type="match status" value="1"/>
</dbReference>
<dbReference type="Pfam" id="PF07261">
    <property type="entry name" value="DnaB_2"/>
    <property type="match status" value="1"/>
</dbReference>
<feature type="compositionally biased region" description="Basic and acidic residues" evidence="2">
    <location>
        <begin position="259"/>
        <end position="272"/>
    </location>
</feature>
<dbReference type="SUPFAM" id="SSF158499">
    <property type="entry name" value="DnaD domain-like"/>
    <property type="match status" value="1"/>
</dbReference>
<evidence type="ECO:0000259" key="3">
    <source>
        <dbReference type="Pfam" id="PF07261"/>
    </source>
</evidence>
<organism evidence="4 5">
    <name type="scientific">Peptococcus niger</name>
    <dbReference type="NCBI Taxonomy" id="2741"/>
    <lineage>
        <taxon>Bacteria</taxon>
        <taxon>Bacillati</taxon>
        <taxon>Bacillota</taxon>
        <taxon>Clostridia</taxon>
        <taxon>Eubacteriales</taxon>
        <taxon>Peptococcaceae</taxon>
        <taxon>Peptococcus</taxon>
    </lineage>
</organism>
<evidence type="ECO:0000313" key="5">
    <source>
        <dbReference type="Proteomes" id="UP000198995"/>
    </source>
</evidence>
<reference evidence="4 5" key="1">
    <citation type="submission" date="2016-10" db="EMBL/GenBank/DDBJ databases">
        <authorList>
            <person name="de Groot N.N."/>
        </authorList>
    </citation>
    <scope>NUCLEOTIDE SEQUENCE [LARGE SCALE GENOMIC DNA]</scope>
    <source>
        <strain evidence="4 5">DSM 20475</strain>
    </source>
</reference>
<dbReference type="STRING" id="2741.SAMN04489866_101265"/>
<accession>A0A1G6S8Q8</accession>
<feature type="region of interest" description="Disordered" evidence="2">
    <location>
        <begin position="256"/>
        <end position="296"/>
    </location>
</feature>
<dbReference type="AlphaFoldDB" id="A0A1G6S8Q8"/>
<feature type="domain" description="DnaB/C C-terminal" evidence="3">
    <location>
        <begin position="199"/>
        <end position="259"/>
    </location>
</feature>
<protein>
    <submittedName>
        <fullName evidence="4">DnaD and phage-associated domain-containing protein</fullName>
    </submittedName>
</protein>
<proteinExistence type="inferred from homology"/>
<evidence type="ECO:0000256" key="2">
    <source>
        <dbReference type="SAM" id="MobiDB-lite"/>
    </source>
</evidence>
<dbReference type="Proteomes" id="UP000198995">
    <property type="component" value="Unassembled WGS sequence"/>
</dbReference>
<dbReference type="InterPro" id="IPR034829">
    <property type="entry name" value="DnaD-like_sf"/>
</dbReference>
<sequence>MLSWLLQGGAVAVPRRLLAYLDGMDLTLEEWGALTYLLYIEGCVKPGDARAERAVHLLEERGFVLQGENGLSFEPMLQLAQGDATAERPKRMPLPAVYARLVKRYEQASGRFLSERDKRDLLQVLQKYGWPEELVYQAFLAYADNYRRKYYTFSAFCHMAGQAGVETVADFQTFCEQLDYGVKKVREVLQRIGKYNQPTEAQKNYYMKWQQDWSFSHEMILLAADETINADNPSIGYIDRVLESWHKDNLKTPQAVYQRRQERDAASKERIRGNRKQIGNRDFQAHTPEDYDSLEE</sequence>
<name>A0A1G6S8Q8_PEPNI</name>
<comment type="similarity">
    <text evidence="1">Belongs to the DnaB/DnaD family.</text>
</comment>
<evidence type="ECO:0000313" key="4">
    <source>
        <dbReference type="EMBL" id="SDD13320.1"/>
    </source>
</evidence>